<evidence type="ECO:0000313" key="2">
    <source>
        <dbReference type="EMBL" id="KTD67667.1"/>
    </source>
</evidence>
<organism evidence="2 3">
    <name type="scientific">Legionella santicrucis</name>
    <dbReference type="NCBI Taxonomy" id="45074"/>
    <lineage>
        <taxon>Bacteria</taxon>
        <taxon>Pseudomonadati</taxon>
        <taxon>Pseudomonadota</taxon>
        <taxon>Gammaproteobacteria</taxon>
        <taxon>Legionellales</taxon>
        <taxon>Legionellaceae</taxon>
        <taxon>Legionella</taxon>
    </lineage>
</organism>
<dbReference type="EMBL" id="LNYU01000006">
    <property type="protein sequence ID" value="KTD67667.1"/>
    <property type="molecule type" value="Genomic_DNA"/>
</dbReference>
<keyword evidence="3" id="KW-1185">Reference proteome</keyword>
<keyword evidence="1" id="KW-0472">Membrane</keyword>
<sequence length="98" mass="10851">MPEIVTKHPEIVFKILKEAHIKCGTGENPTILKTCPSDKFCSLPTGELCIYGIKDVSQMTQINVFELFQGVNTLIPLMGLLIMIFVLGILTGMKISKK</sequence>
<keyword evidence="1" id="KW-0812">Transmembrane</keyword>
<evidence type="ECO:0000256" key="1">
    <source>
        <dbReference type="SAM" id="Phobius"/>
    </source>
</evidence>
<dbReference type="OrthoDB" id="5642936at2"/>
<dbReference type="STRING" id="45074.Lsan_0326"/>
<keyword evidence="1" id="KW-1133">Transmembrane helix</keyword>
<feature type="transmembrane region" description="Helical" evidence="1">
    <location>
        <begin position="74"/>
        <end position="93"/>
    </location>
</feature>
<proteinExistence type="predicted"/>
<comment type="caution">
    <text evidence="2">The sequence shown here is derived from an EMBL/GenBank/DDBJ whole genome shotgun (WGS) entry which is preliminary data.</text>
</comment>
<gene>
    <name evidence="2" type="ORF">Lsan_0326</name>
</gene>
<name>A0A0W0ZG37_9GAMM</name>
<dbReference type="Proteomes" id="UP000054703">
    <property type="component" value="Unassembled WGS sequence"/>
</dbReference>
<dbReference type="PATRIC" id="fig|45074.5.peg.344"/>
<protein>
    <submittedName>
        <fullName evidence="2">Uncharacterized protein</fullName>
    </submittedName>
</protein>
<dbReference type="RefSeq" id="WP_058512801.1">
    <property type="nucleotide sequence ID" value="NZ_CAAAIH010000013.1"/>
</dbReference>
<dbReference type="AlphaFoldDB" id="A0A0W0ZG37"/>
<accession>A0A0W0ZG37</accession>
<evidence type="ECO:0000313" key="3">
    <source>
        <dbReference type="Proteomes" id="UP000054703"/>
    </source>
</evidence>
<reference evidence="2 3" key="1">
    <citation type="submission" date="2015-11" db="EMBL/GenBank/DDBJ databases">
        <title>Genomic analysis of 38 Legionella species identifies large and diverse effector repertoires.</title>
        <authorList>
            <person name="Burstein D."/>
            <person name="Amaro F."/>
            <person name="Zusman T."/>
            <person name="Lifshitz Z."/>
            <person name="Cohen O."/>
            <person name="Gilbert J.A."/>
            <person name="Pupko T."/>
            <person name="Shuman H.A."/>
            <person name="Segal G."/>
        </authorList>
    </citation>
    <scope>NUCLEOTIDE SEQUENCE [LARGE SCALE GENOMIC DNA]</scope>
    <source>
        <strain evidence="2 3">SC-63-C7</strain>
    </source>
</reference>